<protein>
    <submittedName>
        <fullName evidence="3 4">Uncharacterized protein LOC108082619</fullName>
    </submittedName>
</protein>
<keyword evidence="1" id="KW-1133">Transmembrane helix</keyword>
<dbReference type="AlphaFoldDB" id="A0A6P4IX17"/>
<name>A0A6P4IX17_DROKI</name>
<dbReference type="GeneID" id="108082619"/>
<feature type="transmembrane region" description="Helical" evidence="1">
    <location>
        <begin position="43"/>
        <end position="64"/>
    </location>
</feature>
<reference evidence="3 4" key="1">
    <citation type="submission" date="2025-04" db="UniProtKB">
        <authorList>
            <consortium name="RefSeq"/>
        </authorList>
    </citation>
    <scope>IDENTIFICATION</scope>
    <source>
        <strain evidence="2">14028-0561.14</strain>
    </source>
</reference>
<gene>
    <name evidence="3 4" type="primary">LOC108082619</name>
</gene>
<feature type="transmembrane region" description="Helical" evidence="1">
    <location>
        <begin position="95"/>
        <end position="118"/>
    </location>
</feature>
<keyword evidence="2" id="KW-1185">Reference proteome</keyword>
<feature type="transmembrane region" description="Helical" evidence="1">
    <location>
        <begin position="71"/>
        <end position="89"/>
    </location>
</feature>
<evidence type="ECO:0000313" key="3">
    <source>
        <dbReference type="RefSeq" id="XP_017033586.1"/>
    </source>
</evidence>
<keyword evidence="1" id="KW-0472">Membrane</keyword>
<dbReference type="RefSeq" id="XP_017033586.1">
    <property type="nucleotide sequence ID" value="XM_017178097.1"/>
</dbReference>
<proteinExistence type="predicted"/>
<dbReference type="RefSeq" id="XP_017033587.1">
    <property type="nucleotide sequence ID" value="XM_017178098.1"/>
</dbReference>
<accession>A0A6P4IX17</accession>
<sequence>MESKNCKWFGPNDGHCRDGSSVGALFHNFINNNVSTPFEMGELVGYVLLLVISWYALIFAFRFLLSLVKPVLIVLAALFLFRFLRTFGGPEMTDLFTQIASLIMSGVSKAVELFMLLLQ</sequence>
<organism evidence="2 4">
    <name type="scientific">Drosophila kikkawai</name>
    <name type="common">Fruit fly</name>
    <dbReference type="NCBI Taxonomy" id="30033"/>
    <lineage>
        <taxon>Eukaryota</taxon>
        <taxon>Metazoa</taxon>
        <taxon>Ecdysozoa</taxon>
        <taxon>Arthropoda</taxon>
        <taxon>Hexapoda</taxon>
        <taxon>Insecta</taxon>
        <taxon>Pterygota</taxon>
        <taxon>Neoptera</taxon>
        <taxon>Endopterygota</taxon>
        <taxon>Diptera</taxon>
        <taxon>Brachycera</taxon>
        <taxon>Muscomorpha</taxon>
        <taxon>Ephydroidea</taxon>
        <taxon>Drosophilidae</taxon>
        <taxon>Drosophila</taxon>
        <taxon>Sophophora</taxon>
    </lineage>
</organism>
<evidence type="ECO:0000256" key="1">
    <source>
        <dbReference type="SAM" id="Phobius"/>
    </source>
</evidence>
<reference evidence="2" key="2">
    <citation type="submission" date="2025-05" db="UniProtKB">
        <authorList>
            <consortium name="RefSeq"/>
        </authorList>
    </citation>
    <scope>NUCLEOTIDE SEQUENCE [LARGE SCALE GENOMIC DNA]</scope>
    <source>
        <strain evidence="2">14028-0561.14</strain>
    </source>
</reference>
<evidence type="ECO:0000313" key="4">
    <source>
        <dbReference type="RefSeq" id="XP_017033587.1"/>
    </source>
</evidence>
<evidence type="ECO:0000313" key="2">
    <source>
        <dbReference type="Proteomes" id="UP001652661"/>
    </source>
</evidence>
<dbReference type="OrthoDB" id="8028675at2759"/>
<keyword evidence="1" id="KW-0812">Transmembrane</keyword>
<dbReference type="Proteomes" id="UP001652661">
    <property type="component" value="Chromosome 2R"/>
</dbReference>